<evidence type="ECO:0000313" key="3">
    <source>
        <dbReference type="Proteomes" id="UP000262882"/>
    </source>
</evidence>
<name>A0A372GNX2_9ACTN</name>
<comment type="caution">
    <text evidence="2">The sequence shown here is derived from an EMBL/GenBank/DDBJ whole genome shotgun (WGS) entry which is preliminary data.</text>
</comment>
<feature type="region of interest" description="Disordered" evidence="1">
    <location>
        <begin position="1"/>
        <end position="25"/>
    </location>
</feature>
<dbReference type="OrthoDB" id="5196868at2"/>
<feature type="compositionally biased region" description="Basic and acidic residues" evidence="1">
    <location>
        <begin position="110"/>
        <end position="137"/>
    </location>
</feature>
<protein>
    <submittedName>
        <fullName evidence="2">Uncharacterized protein</fullName>
    </submittedName>
</protein>
<reference evidence="2 3" key="1">
    <citation type="submission" date="2018-08" db="EMBL/GenBank/DDBJ databases">
        <title>Actinomadura spongicola sp. nov., isolated from marine sponge Leucetta chagosensis.</title>
        <authorList>
            <person name="Li L."/>
            <person name="Lin H.W."/>
        </authorList>
    </citation>
    <scope>NUCLEOTIDE SEQUENCE [LARGE SCALE GENOMIC DNA]</scope>
    <source>
        <strain evidence="2 3">LHW52907</strain>
    </source>
</reference>
<sequence>MTAERVSVRVRDGRQIVTDTGHHYGGQVLTVPARLAREWQRYGWAEPVEPTAAAEDGDQAAAPGADAEPPDTGQAEGDPGDPGDQEGPSAPQGRANVRARIAEELAADPSRSDRVIAKTVGADHKTVGSVRRERLDADQPTDPGA</sequence>
<feature type="region of interest" description="Disordered" evidence="1">
    <location>
        <begin position="46"/>
        <end position="145"/>
    </location>
</feature>
<keyword evidence="3" id="KW-1185">Reference proteome</keyword>
<organism evidence="2 3">
    <name type="scientific">Actinomadura spongiicola</name>
    <dbReference type="NCBI Taxonomy" id="2303421"/>
    <lineage>
        <taxon>Bacteria</taxon>
        <taxon>Bacillati</taxon>
        <taxon>Actinomycetota</taxon>
        <taxon>Actinomycetes</taxon>
        <taxon>Streptosporangiales</taxon>
        <taxon>Thermomonosporaceae</taxon>
        <taxon>Actinomadura</taxon>
    </lineage>
</organism>
<gene>
    <name evidence="2" type="ORF">D0T12_00445</name>
</gene>
<feature type="compositionally biased region" description="Low complexity" evidence="1">
    <location>
        <begin position="50"/>
        <end position="77"/>
    </location>
</feature>
<dbReference type="AlphaFoldDB" id="A0A372GNX2"/>
<proteinExistence type="predicted"/>
<dbReference type="Proteomes" id="UP000262882">
    <property type="component" value="Unassembled WGS sequence"/>
</dbReference>
<feature type="compositionally biased region" description="Basic and acidic residues" evidence="1">
    <location>
        <begin position="1"/>
        <end position="14"/>
    </location>
</feature>
<dbReference type="RefSeq" id="WP_117397248.1">
    <property type="nucleotide sequence ID" value="NZ_QVNQ01000001.1"/>
</dbReference>
<accession>A0A372GNX2</accession>
<dbReference type="EMBL" id="QVNQ01000001">
    <property type="protein sequence ID" value="RFS86799.1"/>
    <property type="molecule type" value="Genomic_DNA"/>
</dbReference>
<evidence type="ECO:0000256" key="1">
    <source>
        <dbReference type="SAM" id="MobiDB-lite"/>
    </source>
</evidence>
<evidence type="ECO:0000313" key="2">
    <source>
        <dbReference type="EMBL" id="RFS86799.1"/>
    </source>
</evidence>